<dbReference type="PROSITE" id="PS52016">
    <property type="entry name" value="TONB_DEPENDENT_REC_3"/>
    <property type="match status" value="1"/>
</dbReference>
<evidence type="ECO:0000256" key="9">
    <source>
        <dbReference type="ARBA" id="ARBA00023237"/>
    </source>
</evidence>
<protein>
    <submittedName>
        <fullName evidence="15">TonB-dependent receptor</fullName>
    </submittedName>
</protein>
<dbReference type="InterPro" id="IPR012910">
    <property type="entry name" value="Plug_dom"/>
</dbReference>
<evidence type="ECO:0000256" key="6">
    <source>
        <dbReference type="ARBA" id="ARBA00023065"/>
    </source>
</evidence>
<evidence type="ECO:0000256" key="2">
    <source>
        <dbReference type="ARBA" id="ARBA00022448"/>
    </source>
</evidence>
<keyword evidence="6" id="KW-0406">Ion transport</keyword>
<dbReference type="InterPro" id="IPR037066">
    <property type="entry name" value="Plug_dom_sf"/>
</dbReference>
<dbReference type="Pfam" id="PF07715">
    <property type="entry name" value="Plug"/>
    <property type="match status" value="1"/>
</dbReference>
<keyword evidence="4 10" id="KW-0812">Transmembrane</keyword>
<evidence type="ECO:0000313" key="15">
    <source>
        <dbReference type="EMBL" id="MBN7821542.1"/>
    </source>
</evidence>
<dbReference type="PANTHER" id="PTHR30069">
    <property type="entry name" value="TONB-DEPENDENT OUTER MEMBRANE RECEPTOR"/>
    <property type="match status" value="1"/>
</dbReference>
<dbReference type="InterPro" id="IPR000531">
    <property type="entry name" value="Beta-barrel_TonB"/>
</dbReference>
<dbReference type="CDD" id="cd01347">
    <property type="entry name" value="ligand_gated_channel"/>
    <property type="match status" value="1"/>
</dbReference>
<dbReference type="SUPFAM" id="SSF56935">
    <property type="entry name" value="Porins"/>
    <property type="match status" value="1"/>
</dbReference>
<evidence type="ECO:0000259" key="13">
    <source>
        <dbReference type="Pfam" id="PF00593"/>
    </source>
</evidence>
<dbReference type="PANTHER" id="PTHR30069:SF53">
    <property type="entry name" value="COLICIN I RECEPTOR-RELATED"/>
    <property type="match status" value="1"/>
</dbReference>
<comment type="subcellular location">
    <subcellularLocation>
        <location evidence="1 10">Cell outer membrane</location>
        <topology evidence="1 10">Multi-pass membrane protein</topology>
    </subcellularLocation>
</comment>
<evidence type="ECO:0000256" key="8">
    <source>
        <dbReference type="ARBA" id="ARBA00023136"/>
    </source>
</evidence>
<sequence>MQFKHTTLGLAVFASLFGTSAAIAQDDIETISVIGARQPIELSRLSASVSVIDRAEIENSGALNLADILRSQAGISISQSGAKGTETRVRLRGSESNHILVLVDGVEINNLSDGAVDFAHVNLDNVERIELLRGPQSALWGSGAVAGVLNITTRQGTEQTRGGARIEVGEDSSAKLAANVSGAADAFNYALSVSHFSTDGQNISAQGNERDGYRNNEFNTQLGYKLSEQVRVTANLRYVDSYNEYDAGGADAELYTHGRFASGKLGWYYTAVDTRWQHEAGYQFSRSETVSNLTSEADSNKQRWYWQSALNYSQAGRIAMALEHVDEEFTQIGLASVWGDPNQTQENQTQSAVLDVVHEVLEGLSLTANSRYDSNDEFDDALTFRLGGSYLLDGGHKIYISHGKAVKNPTLVERFGYFPADFLGNPALEPEKSISTELGGQYQINADWFTELNLYFTDLENEINGSFFDLANGRYTAINVAENSKRRGAEWQLKGTIGELKVDLNYSYLDAKEKVKKTDPPRVEEQTEVRRPRHQANLTLSQDFFEQKANAYIQLQYQGTREDTFFGTYPYAQLKLNAVTLVNAAVSFKPDQHWTFALRAENLFDHDYEEVIGYQRQGRTAYISAGYQF</sequence>
<evidence type="ECO:0000256" key="11">
    <source>
        <dbReference type="RuleBase" id="RU003357"/>
    </source>
</evidence>
<keyword evidence="2 10" id="KW-0813">Transport</keyword>
<dbReference type="Pfam" id="PF00593">
    <property type="entry name" value="TonB_dep_Rec_b-barrel"/>
    <property type="match status" value="1"/>
</dbReference>
<dbReference type="Gene3D" id="2.40.170.20">
    <property type="entry name" value="TonB-dependent receptor, beta-barrel domain"/>
    <property type="match status" value="1"/>
</dbReference>
<evidence type="ECO:0000256" key="1">
    <source>
        <dbReference type="ARBA" id="ARBA00004571"/>
    </source>
</evidence>
<evidence type="ECO:0000256" key="3">
    <source>
        <dbReference type="ARBA" id="ARBA00022452"/>
    </source>
</evidence>
<keyword evidence="5 12" id="KW-0732">Signal</keyword>
<organism evidence="15 16">
    <name type="scientific">Bowmanella yangjiangensis</name>
    <dbReference type="NCBI Taxonomy" id="2811230"/>
    <lineage>
        <taxon>Bacteria</taxon>
        <taxon>Pseudomonadati</taxon>
        <taxon>Pseudomonadota</taxon>
        <taxon>Gammaproteobacteria</taxon>
        <taxon>Alteromonadales</taxon>
        <taxon>Alteromonadaceae</taxon>
        <taxon>Bowmanella</taxon>
    </lineage>
</organism>
<accession>A0ABS3CWN6</accession>
<feature type="chain" id="PRO_5046188486" evidence="12">
    <location>
        <begin position="25"/>
        <end position="629"/>
    </location>
</feature>
<keyword evidence="8 10" id="KW-0472">Membrane</keyword>
<keyword evidence="3 10" id="KW-1134">Transmembrane beta strand</keyword>
<evidence type="ECO:0000259" key="14">
    <source>
        <dbReference type="Pfam" id="PF07715"/>
    </source>
</evidence>
<keyword evidence="16" id="KW-1185">Reference proteome</keyword>
<evidence type="ECO:0000313" key="16">
    <source>
        <dbReference type="Proteomes" id="UP000663992"/>
    </source>
</evidence>
<dbReference type="EMBL" id="JAFKCS010000019">
    <property type="protein sequence ID" value="MBN7821542.1"/>
    <property type="molecule type" value="Genomic_DNA"/>
</dbReference>
<keyword evidence="9 10" id="KW-0998">Cell outer membrane</keyword>
<dbReference type="Gene3D" id="2.170.130.10">
    <property type="entry name" value="TonB-dependent receptor, plug domain"/>
    <property type="match status" value="1"/>
</dbReference>
<dbReference type="InterPro" id="IPR036942">
    <property type="entry name" value="Beta-barrel_TonB_sf"/>
</dbReference>
<dbReference type="InterPro" id="IPR039426">
    <property type="entry name" value="TonB-dep_rcpt-like"/>
</dbReference>
<dbReference type="RefSeq" id="WP_206595487.1">
    <property type="nucleotide sequence ID" value="NZ_JAFKCS010000019.1"/>
</dbReference>
<name>A0ABS3CWN6_9ALTE</name>
<evidence type="ECO:0000256" key="12">
    <source>
        <dbReference type="SAM" id="SignalP"/>
    </source>
</evidence>
<evidence type="ECO:0000256" key="7">
    <source>
        <dbReference type="ARBA" id="ARBA00023077"/>
    </source>
</evidence>
<comment type="caution">
    <text evidence="15">The sequence shown here is derived from an EMBL/GenBank/DDBJ whole genome shotgun (WGS) entry which is preliminary data.</text>
</comment>
<feature type="signal peptide" evidence="12">
    <location>
        <begin position="1"/>
        <end position="24"/>
    </location>
</feature>
<evidence type="ECO:0000256" key="4">
    <source>
        <dbReference type="ARBA" id="ARBA00022692"/>
    </source>
</evidence>
<evidence type="ECO:0000256" key="10">
    <source>
        <dbReference type="PROSITE-ProRule" id="PRU01360"/>
    </source>
</evidence>
<keyword evidence="7 11" id="KW-0798">TonB box</keyword>
<comment type="similarity">
    <text evidence="10 11">Belongs to the TonB-dependent receptor family.</text>
</comment>
<reference evidence="15 16" key="1">
    <citation type="submission" date="2021-03" db="EMBL/GenBank/DDBJ databases">
        <title>novel species isolated from a fishpond in China.</title>
        <authorList>
            <person name="Lu H."/>
            <person name="Cai Z."/>
        </authorList>
    </citation>
    <scope>NUCLEOTIDE SEQUENCE [LARGE SCALE GENOMIC DNA]</scope>
    <source>
        <strain evidence="15 16">Y57</strain>
    </source>
</reference>
<feature type="domain" description="TonB-dependent receptor-like beta-barrel" evidence="13">
    <location>
        <begin position="177"/>
        <end position="603"/>
    </location>
</feature>
<feature type="domain" description="TonB-dependent receptor plug" evidence="14">
    <location>
        <begin position="43"/>
        <end position="148"/>
    </location>
</feature>
<gene>
    <name evidence="15" type="ORF">J0A65_16855</name>
</gene>
<keyword evidence="15" id="KW-0675">Receptor</keyword>
<proteinExistence type="inferred from homology"/>
<evidence type="ECO:0000256" key="5">
    <source>
        <dbReference type="ARBA" id="ARBA00022729"/>
    </source>
</evidence>
<dbReference type="Proteomes" id="UP000663992">
    <property type="component" value="Unassembled WGS sequence"/>
</dbReference>